<dbReference type="AlphaFoldDB" id="X1C375"/>
<name>X1C375_9ZZZZ</name>
<feature type="non-terminal residue" evidence="1">
    <location>
        <position position="1"/>
    </location>
</feature>
<proteinExistence type="predicted"/>
<dbReference type="EMBL" id="BART01028522">
    <property type="protein sequence ID" value="GAG90868.1"/>
    <property type="molecule type" value="Genomic_DNA"/>
</dbReference>
<evidence type="ECO:0000313" key="1">
    <source>
        <dbReference type="EMBL" id="GAG90868.1"/>
    </source>
</evidence>
<comment type="caution">
    <text evidence="1">The sequence shown here is derived from an EMBL/GenBank/DDBJ whole genome shotgun (WGS) entry which is preliminary data.</text>
</comment>
<gene>
    <name evidence="1" type="ORF">S01H4_50260</name>
</gene>
<protein>
    <submittedName>
        <fullName evidence="1">Uncharacterized protein</fullName>
    </submittedName>
</protein>
<reference evidence="1" key="1">
    <citation type="journal article" date="2014" name="Front. Microbiol.">
        <title>High frequency of phylogenetically diverse reductive dehalogenase-homologous genes in deep subseafloor sedimentary metagenomes.</title>
        <authorList>
            <person name="Kawai M."/>
            <person name="Futagami T."/>
            <person name="Toyoda A."/>
            <person name="Takaki Y."/>
            <person name="Nishi S."/>
            <person name="Hori S."/>
            <person name="Arai W."/>
            <person name="Tsubouchi T."/>
            <person name="Morono Y."/>
            <person name="Uchiyama I."/>
            <person name="Ito T."/>
            <person name="Fujiyama A."/>
            <person name="Inagaki F."/>
            <person name="Takami H."/>
        </authorList>
    </citation>
    <scope>NUCLEOTIDE SEQUENCE</scope>
    <source>
        <strain evidence="1">Expedition CK06-06</strain>
    </source>
</reference>
<accession>X1C375</accession>
<organism evidence="1">
    <name type="scientific">marine sediment metagenome</name>
    <dbReference type="NCBI Taxonomy" id="412755"/>
    <lineage>
        <taxon>unclassified sequences</taxon>
        <taxon>metagenomes</taxon>
        <taxon>ecological metagenomes</taxon>
    </lineage>
</organism>
<sequence>GKDGNVVSLNARGERLGELLDELFKNSSSTRGN</sequence>